<dbReference type="KEGG" id="slac:SKTS_34660"/>
<name>A0A6F8VGV7_9PROT</name>
<reference evidence="2" key="1">
    <citation type="submission" date="2020-03" db="EMBL/GenBank/DDBJ databases">
        <title>Complete genome sequence of sulfur-oxidizing bacterium skT11.</title>
        <authorList>
            <person name="Kanda M."/>
            <person name="Kojima H."/>
            <person name="Fukui M."/>
        </authorList>
    </citation>
    <scope>NUCLEOTIDE SEQUENCE [LARGE SCALE GENOMIC DNA]</scope>
    <source>
        <strain evidence="2">skT11</strain>
    </source>
</reference>
<proteinExistence type="predicted"/>
<organism evidence="1 2">
    <name type="scientific">Sulfurimicrobium lacus</name>
    <dbReference type="NCBI Taxonomy" id="2715678"/>
    <lineage>
        <taxon>Bacteria</taxon>
        <taxon>Pseudomonadati</taxon>
        <taxon>Pseudomonadota</taxon>
        <taxon>Betaproteobacteria</taxon>
        <taxon>Nitrosomonadales</taxon>
        <taxon>Sulfuricellaceae</taxon>
        <taxon>Sulfurimicrobium</taxon>
    </lineage>
</organism>
<protein>
    <submittedName>
        <fullName evidence="1">Uncharacterized protein</fullName>
    </submittedName>
</protein>
<dbReference type="AlphaFoldDB" id="A0A6F8VGV7"/>
<dbReference type="EMBL" id="AP022853">
    <property type="protein sequence ID" value="BCB28580.1"/>
    <property type="molecule type" value="Genomic_DNA"/>
</dbReference>
<sequence>MRAVRIAVIFFVSSLGIGLSERIAAQEESQDAQPKSGASSFCLYELPAENNGKKRWVNLAIVQYIETTRDEFKIVYGGGNLGSGYEARFPITSPDEASVQLQKMMDRAQACY</sequence>
<gene>
    <name evidence="1" type="ORF">SKTS_34660</name>
</gene>
<evidence type="ECO:0000313" key="2">
    <source>
        <dbReference type="Proteomes" id="UP000502260"/>
    </source>
</evidence>
<evidence type="ECO:0000313" key="1">
    <source>
        <dbReference type="EMBL" id="BCB28580.1"/>
    </source>
</evidence>
<keyword evidence="2" id="KW-1185">Reference proteome</keyword>
<accession>A0A6F8VGV7</accession>
<dbReference type="Proteomes" id="UP000502260">
    <property type="component" value="Chromosome"/>
</dbReference>
<dbReference type="RefSeq" id="WP_173068221.1">
    <property type="nucleotide sequence ID" value="NZ_AP022853.1"/>
</dbReference>